<dbReference type="AlphaFoldDB" id="A0A1G2PE50"/>
<reference evidence="2 3" key="1">
    <citation type="journal article" date="2016" name="Nat. Commun.">
        <title>Thousands of microbial genomes shed light on interconnected biogeochemical processes in an aquifer system.</title>
        <authorList>
            <person name="Anantharaman K."/>
            <person name="Brown C.T."/>
            <person name="Hug L.A."/>
            <person name="Sharon I."/>
            <person name="Castelle C.J."/>
            <person name="Probst A.J."/>
            <person name="Thomas B.C."/>
            <person name="Singh A."/>
            <person name="Wilkins M.J."/>
            <person name="Karaoz U."/>
            <person name="Brodie E.L."/>
            <person name="Williams K.H."/>
            <person name="Hubbard S.S."/>
            <person name="Banfield J.F."/>
        </authorList>
    </citation>
    <scope>NUCLEOTIDE SEQUENCE [LARGE SCALE GENOMIC DNA]</scope>
</reference>
<organism evidence="2 3">
    <name type="scientific">Candidatus Terrybacteria bacterium RIFCSPHIGHO2_01_FULL_43_35</name>
    <dbReference type="NCBI Taxonomy" id="1802361"/>
    <lineage>
        <taxon>Bacteria</taxon>
        <taxon>Candidatus Terryibacteriota</taxon>
    </lineage>
</organism>
<feature type="region of interest" description="Disordered" evidence="1">
    <location>
        <begin position="1"/>
        <end position="21"/>
    </location>
</feature>
<comment type="caution">
    <text evidence="2">The sequence shown here is derived from an EMBL/GenBank/DDBJ whole genome shotgun (WGS) entry which is preliminary data.</text>
</comment>
<sequence length="174" mass="20266">MASNWPKGDTMSSTSTKPYRETLPANRKLALHMLEQLHELKLIPRSTYDAAEWGPISVLYTDPGYLDDKITREREVTFTFEPARKDTSRGTKVTLRLVGEHGAYKDDKNRRDLATRVISDDEDIYNMHDPKRLYINWWVKRIQIVWANYTVTFEDTSSSFRGNVGPLINHFAER</sequence>
<proteinExistence type="predicted"/>
<protein>
    <submittedName>
        <fullName evidence="2">Uncharacterized protein</fullName>
    </submittedName>
</protein>
<dbReference type="EMBL" id="MHSR01000013">
    <property type="protein sequence ID" value="OHA46620.1"/>
    <property type="molecule type" value="Genomic_DNA"/>
</dbReference>
<evidence type="ECO:0000313" key="2">
    <source>
        <dbReference type="EMBL" id="OHA46620.1"/>
    </source>
</evidence>
<accession>A0A1G2PE50</accession>
<name>A0A1G2PE50_9BACT</name>
<gene>
    <name evidence="2" type="ORF">A2828_01805</name>
</gene>
<evidence type="ECO:0000256" key="1">
    <source>
        <dbReference type="SAM" id="MobiDB-lite"/>
    </source>
</evidence>
<evidence type="ECO:0000313" key="3">
    <source>
        <dbReference type="Proteomes" id="UP000178869"/>
    </source>
</evidence>
<dbReference type="Proteomes" id="UP000178869">
    <property type="component" value="Unassembled WGS sequence"/>
</dbReference>